<organism evidence="2 3">
    <name type="scientific">Roseivirga echinicomitans</name>
    <dbReference type="NCBI Taxonomy" id="296218"/>
    <lineage>
        <taxon>Bacteria</taxon>
        <taxon>Pseudomonadati</taxon>
        <taxon>Bacteroidota</taxon>
        <taxon>Cytophagia</taxon>
        <taxon>Cytophagales</taxon>
        <taxon>Roseivirgaceae</taxon>
        <taxon>Roseivirga</taxon>
    </lineage>
</organism>
<sequence>MDTVFGLGIVLSNMLVIENLKITEMSYTEKLIDKLNDVLRRSYDAMEGYENAIDDMNEEQLKNFFKNQVMERRRFAQELTTEVTALGGDPVTQSSFKASLHRAWMDLKSSIASNNTEKVLQECIRGEETASDDYKDILESDLSLPPSVTNMLKNHKFRIEETIVKLKMMEKVA</sequence>
<gene>
    <name evidence="2" type="ORF">AWN68_09590</name>
</gene>
<comment type="caution">
    <text evidence="2">The sequence shown here is derived from an EMBL/GenBank/DDBJ whole genome shotgun (WGS) entry which is preliminary data.</text>
</comment>
<dbReference type="InterPro" id="IPR011971">
    <property type="entry name" value="CHP02284"/>
</dbReference>
<dbReference type="CDD" id="cd00657">
    <property type="entry name" value="Ferritin_like"/>
    <property type="match status" value="1"/>
</dbReference>
<accession>A0A150X2J8</accession>
<name>A0A150X2J8_9BACT</name>
<dbReference type="Pfam" id="PF09537">
    <property type="entry name" value="DUF2383"/>
    <property type="match status" value="1"/>
</dbReference>
<dbReference type="EMBL" id="LRDB01000050">
    <property type="protein sequence ID" value="KYG72941.1"/>
    <property type="molecule type" value="Genomic_DNA"/>
</dbReference>
<dbReference type="STRING" id="296218.AWN68_09590"/>
<dbReference type="NCBIfam" id="TIGR02284">
    <property type="entry name" value="PA2169 family four-helix-bundle protein"/>
    <property type="match status" value="1"/>
</dbReference>
<dbReference type="Gene3D" id="1.20.1260.10">
    <property type="match status" value="1"/>
</dbReference>
<keyword evidence="3" id="KW-1185">Reference proteome</keyword>
<dbReference type="SUPFAM" id="SSF47240">
    <property type="entry name" value="Ferritin-like"/>
    <property type="match status" value="1"/>
</dbReference>
<reference evidence="2 3" key="1">
    <citation type="submission" date="2016-01" db="EMBL/GenBank/DDBJ databases">
        <title>Genome sequencing of Roseivirga echinicomitans KMM 6058.</title>
        <authorList>
            <person name="Selvaratnam C."/>
            <person name="Thevarajoo S."/>
            <person name="Goh K.M."/>
            <person name="Ee R."/>
            <person name="Chan K.-G."/>
            <person name="Chong C.S."/>
        </authorList>
    </citation>
    <scope>NUCLEOTIDE SEQUENCE [LARGE SCALE GENOMIC DNA]</scope>
    <source>
        <strain evidence="2 3">KMM 6058</strain>
    </source>
</reference>
<evidence type="ECO:0000313" key="2">
    <source>
        <dbReference type="EMBL" id="KYG72941.1"/>
    </source>
</evidence>
<dbReference type="InterPro" id="IPR009078">
    <property type="entry name" value="Ferritin-like_SF"/>
</dbReference>
<evidence type="ECO:0000313" key="3">
    <source>
        <dbReference type="Proteomes" id="UP000075615"/>
    </source>
</evidence>
<protein>
    <recommendedName>
        <fullName evidence="1">DUF2383 domain-containing protein</fullName>
    </recommendedName>
</protein>
<proteinExistence type="predicted"/>
<evidence type="ECO:0000259" key="1">
    <source>
        <dbReference type="Pfam" id="PF09537"/>
    </source>
</evidence>
<dbReference type="InterPro" id="IPR012347">
    <property type="entry name" value="Ferritin-like"/>
</dbReference>
<dbReference type="InterPro" id="IPR019052">
    <property type="entry name" value="DUF2383"/>
</dbReference>
<feature type="domain" description="DUF2383" evidence="1">
    <location>
        <begin position="31"/>
        <end position="139"/>
    </location>
</feature>
<dbReference type="AlphaFoldDB" id="A0A150X2J8"/>
<dbReference type="RefSeq" id="WP_084362893.1">
    <property type="nucleotide sequence ID" value="NZ_LRDB01000050.1"/>
</dbReference>
<dbReference type="Proteomes" id="UP000075615">
    <property type="component" value="Unassembled WGS sequence"/>
</dbReference>